<dbReference type="SMART" id="SM01234">
    <property type="entry name" value="Haemolytic"/>
    <property type="match status" value="1"/>
</dbReference>
<protein>
    <recommendedName>
        <fullName evidence="1">Putative membrane protein insertion efficiency factor</fullName>
    </recommendedName>
</protein>
<dbReference type="EMBL" id="BAAADS010000025">
    <property type="protein sequence ID" value="GAA0611661.1"/>
    <property type="molecule type" value="Genomic_DNA"/>
</dbReference>
<dbReference type="HAMAP" id="MF_00386">
    <property type="entry name" value="UPF0161_YidD"/>
    <property type="match status" value="1"/>
</dbReference>
<evidence type="ECO:0000313" key="2">
    <source>
        <dbReference type="EMBL" id="GAA0611661.1"/>
    </source>
</evidence>
<evidence type="ECO:0000256" key="1">
    <source>
        <dbReference type="HAMAP-Rule" id="MF_00386"/>
    </source>
</evidence>
<evidence type="ECO:0000313" key="3">
    <source>
        <dbReference type="Proteomes" id="UP001500866"/>
    </source>
</evidence>
<accession>A0ABN1GHH5</accession>
<proteinExistence type="inferred from homology"/>
<keyword evidence="1" id="KW-0472">Membrane</keyword>
<dbReference type="InterPro" id="IPR002696">
    <property type="entry name" value="Membr_insert_effic_factor_YidD"/>
</dbReference>
<dbReference type="NCBIfam" id="TIGR00278">
    <property type="entry name" value="membrane protein insertion efficiency factor YidD"/>
    <property type="match status" value="1"/>
</dbReference>
<comment type="subcellular location">
    <subcellularLocation>
        <location evidence="1">Cell membrane</location>
        <topology evidence="1">Peripheral membrane protein</topology>
        <orientation evidence="1">Cytoplasmic side</orientation>
    </subcellularLocation>
</comment>
<comment type="function">
    <text evidence="1">Could be involved in insertion of integral membrane proteins into the membrane.</text>
</comment>
<dbReference type="RefSeq" id="WP_343815163.1">
    <property type="nucleotide sequence ID" value="NZ_BAAADS010000025.1"/>
</dbReference>
<gene>
    <name evidence="2" type="primary">yidD</name>
    <name evidence="2" type="ORF">GCM10009001_31110</name>
</gene>
<comment type="caution">
    <text evidence="2">The sequence shown here is derived from an EMBL/GenBank/DDBJ whole genome shotgun (WGS) entry which is preliminary data.</text>
</comment>
<dbReference type="Proteomes" id="UP001500866">
    <property type="component" value="Unassembled WGS sequence"/>
</dbReference>
<dbReference type="PANTHER" id="PTHR33383">
    <property type="entry name" value="MEMBRANE PROTEIN INSERTION EFFICIENCY FACTOR-RELATED"/>
    <property type="match status" value="1"/>
</dbReference>
<reference evidence="2 3" key="1">
    <citation type="journal article" date="2019" name="Int. J. Syst. Evol. Microbiol.">
        <title>The Global Catalogue of Microorganisms (GCM) 10K type strain sequencing project: providing services to taxonomists for standard genome sequencing and annotation.</title>
        <authorList>
            <consortium name="The Broad Institute Genomics Platform"/>
            <consortium name="The Broad Institute Genome Sequencing Center for Infectious Disease"/>
            <person name="Wu L."/>
            <person name="Ma J."/>
        </authorList>
    </citation>
    <scope>NUCLEOTIDE SEQUENCE [LARGE SCALE GENOMIC DNA]</scope>
    <source>
        <strain evidence="2 3">JCM 15395</strain>
    </source>
</reference>
<keyword evidence="3" id="KW-1185">Reference proteome</keyword>
<name>A0ABN1GHH5_9BACI</name>
<comment type="similarity">
    <text evidence="1">Belongs to the UPF0161 family.</text>
</comment>
<organism evidence="2 3">
    <name type="scientific">Virgibacillus siamensis</name>
    <dbReference type="NCBI Taxonomy" id="480071"/>
    <lineage>
        <taxon>Bacteria</taxon>
        <taxon>Bacillati</taxon>
        <taxon>Bacillota</taxon>
        <taxon>Bacilli</taxon>
        <taxon>Bacillales</taxon>
        <taxon>Bacillaceae</taxon>
        <taxon>Virgibacillus</taxon>
    </lineage>
</organism>
<dbReference type="Pfam" id="PF01809">
    <property type="entry name" value="YidD"/>
    <property type="match status" value="1"/>
</dbReference>
<sequence length="75" mass="8608">MKYLFIGFITFYRKVISPLKPPTCRFYPSCSEYGLVAFKRFGVIKGGFLTIKRIGKCHPFHPGGIDLVPERDSKH</sequence>
<keyword evidence="1" id="KW-1003">Cell membrane</keyword>
<dbReference type="PANTHER" id="PTHR33383:SF1">
    <property type="entry name" value="MEMBRANE PROTEIN INSERTION EFFICIENCY FACTOR-RELATED"/>
    <property type="match status" value="1"/>
</dbReference>